<evidence type="ECO:0008006" key="4">
    <source>
        <dbReference type="Google" id="ProtNLM"/>
    </source>
</evidence>
<keyword evidence="1" id="KW-0732">Signal</keyword>
<proteinExistence type="predicted"/>
<dbReference type="RefSeq" id="WP_376919956.1">
    <property type="nucleotide sequence ID" value="NZ_JBHRSW010000014.1"/>
</dbReference>
<dbReference type="SUPFAM" id="SSF56935">
    <property type="entry name" value="Porins"/>
    <property type="match status" value="1"/>
</dbReference>
<feature type="chain" id="PRO_5045730428" description="Porin" evidence="1">
    <location>
        <begin position="21"/>
        <end position="418"/>
    </location>
</feature>
<sequence>MKSHFLLVFFTLVFASTVKAENNKLKFGIFGNLSVMTSDSDLYGYKSEVDVNKSLFKGDFDIEPHSKIGAQLEYHVNDKLDFFVQGLYRNDEKDNFDDVLNLAFLRYKFNDNFTLRAGRTSFDLFLLTEVRDVDFAFSWAKLPQETYGLLPPRNVDGVDLIYRHPLNFGELRAKLSYGETTYPIRRRRSIDMDDFLSLSLEIADFNWLASVRYSNINLVGLSPFFNELSSAVSLIENVWQGARPLMADLDTDKIDGTYLSAGGKYEGEHLTFIGELARISTIGVDRINPVNSGYFSVIYPNGNMEYFAGLAYTDSKRYVANILQDLLIPPQALPPQVAGLVDILESELNDQINSFSSNQKTLSLGLRWNYSEHIAFKFQIDTTEVEAPGEPLWATQTTASLPKTKAVNLFFFNMSFAY</sequence>
<evidence type="ECO:0000313" key="2">
    <source>
        <dbReference type="EMBL" id="MFC3121825.1"/>
    </source>
</evidence>
<feature type="signal peptide" evidence="1">
    <location>
        <begin position="1"/>
        <end position="20"/>
    </location>
</feature>
<dbReference type="EMBL" id="JBHRSW010000014">
    <property type="protein sequence ID" value="MFC3121825.1"/>
    <property type="molecule type" value="Genomic_DNA"/>
</dbReference>
<evidence type="ECO:0000256" key="1">
    <source>
        <dbReference type="SAM" id="SignalP"/>
    </source>
</evidence>
<comment type="caution">
    <text evidence="2">The sequence shown here is derived from an EMBL/GenBank/DDBJ whole genome shotgun (WGS) entry which is preliminary data.</text>
</comment>
<keyword evidence="3" id="KW-1185">Reference proteome</keyword>
<dbReference type="Proteomes" id="UP001595478">
    <property type="component" value="Unassembled WGS sequence"/>
</dbReference>
<evidence type="ECO:0000313" key="3">
    <source>
        <dbReference type="Proteomes" id="UP001595478"/>
    </source>
</evidence>
<organism evidence="2 3">
    <name type="scientific">Agaribacter flavus</name>
    <dbReference type="NCBI Taxonomy" id="1902781"/>
    <lineage>
        <taxon>Bacteria</taxon>
        <taxon>Pseudomonadati</taxon>
        <taxon>Pseudomonadota</taxon>
        <taxon>Gammaproteobacteria</taxon>
        <taxon>Alteromonadales</taxon>
        <taxon>Alteromonadaceae</taxon>
        <taxon>Agaribacter</taxon>
    </lineage>
</organism>
<gene>
    <name evidence="2" type="ORF">ACFOHL_09350</name>
</gene>
<reference evidence="3" key="1">
    <citation type="journal article" date="2019" name="Int. J. Syst. Evol. Microbiol.">
        <title>The Global Catalogue of Microorganisms (GCM) 10K type strain sequencing project: providing services to taxonomists for standard genome sequencing and annotation.</title>
        <authorList>
            <consortium name="The Broad Institute Genomics Platform"/>
            <consortium name="The Broad Institute Genome Sequencing Center for Infectious Disease"/>
            <person name="Wu L."/>
            <person name="Ma J."/>
        </authorList>
    </citation>
    <scope>NUCLEOTIDE SEQUENCE [LARGE SCALE GENOMIC DNA]</scope>
    <source>
        <strain evidence="3">KCTC 52473</strain>
    </source>
</reference>
<protein>
    <recommendedName>
        <fullName evidence="4">Porin</fullName>
    </recommendedName>
</protein>
<accession>A0ABV7FSZ1</accession>
<name>A0ABV7FSZ1_9ALTE</name>